<dbReference type="GO" id="GO:0043161">
    <property type="term" value="P:proteasome-mediated ubiquitin-dependent protein catabolic process"/>
    <property type="evidence" value="ECO:0007669"/>
    <property type="project" value="TreeGrafter"/>
</dbReference>
<dbReference type="EMBL" id="JACGWK010000001">
    <property type="protein sequence ID" value="KAL0380182.1"/>
    <property type="molecule type" value="Genomic_DNA"/>
</dbReference>
<name>A0AAW2RJB2_9LAMI</name>
<proteinExistence type="predicted"/>
<sequence length="161" mass="18802">MEGEEGKQQPQLVLAHNLFLLTQNDVDDIEKVRLRDEVFNFILANGEALEQLKLTESKTVAVGQKMDLVFYMLQIGFFHMDFDLISKSIDKAKNLFEEGGDWERKNRLKVYEGLYCMSTRNFKKAANLFLDSISTFTYELFPYDIHILLSLQASYPWIEFP</sequence>
<keyword evidence="2" id="KW-0647">Proteasome</keyword>
<reference evidence="2" key="2">
    <citation type="journal article" date="2024" name="Plant">
        <title>Genomic evolution and insights into agronomic trait innovations of Sesamum species.</title>
        <authorList>
            <person name="Miao H."/>
            <person name="Wang L."/>
            <person name="Qu L."/>
            <person name="Liu H."/>
            <person name="Sun Y."/>
            <person name="Le M."/>
            <person name="Wang Q."/>
            <person name="Wei S."/>
            <person name="Zheng Y."/>
            <person name="Lin W."/>
            <person name="Duan Y."/>
            <person name="Cao H."/>
            <person name="Xiong S."/>
            <person name="Wang X."/>
            <person name="Wei L."/>
            <person name="Li C."/>
            <person name="Ma Q."/>
            <person name="Ju M."/>
            <person name="Zhao R."/>
            <person name="Li G."/>
            <person name="Mu C."/>
            <person name="Tian Q."/>
            <person name="Mei H."/>
            <person name="Zhang T."/>
            <person name="Gao T."/>
            <person name="Zhang H."/>
        </authorList>
    </citation>
    <scope>NUCLEOTIDE SEQUENCE</scope>
    <source>
        <strain evidence="2">G01</strain>
    </source>
</reference>
<reference evidence="2" key="1">
    <citation type="submission" date="2020-06" db="EMBL/GenBank/DDBJ databases">
        <authorList>
            <person name="Li T."/>
            <person name="Hu X."/>
            <person name="Zhang T."/>
            <person name="Song X."/>
            <person name="Zhang H."/>
            <person name="Dai N."/>
            <person name="Sheng W."/>
            <person name="Hou X."/>
            <person name="Wei L."/>
        </authorList>
    </citation>
    <scope>NUCLEOTIDE SEQUENCE</scope>
    <source>
        <strain evidence="2">G01</strain>
        <tissue evidence="2">Leaf</tissue>
    </source>
</reference>
<dbReference type="InterPro" id="IPR019585">
    <property type="entry name" value="Rpn7/CSN1"/>
</dbReference>
<dbReference type="Gene3D" id="1.25.40.570">
    <property type="match status" value="1"/>
</dbReference>
<accession>A0AAW2RJB2</accession>
<gene>
    <name evidence="2" type="ORF">Sangu_0082500</name>
</gene>
<dbReference type="Pfam" id="PF10602">
    <property type="entry name" value="RPN7"/>
    <property type="match status" value="1"/>
</dbReference>
<evidence type="ECO:0000259" key="1">
    <source>
        <dbReference type="Pfam" id="PF10602"/>
    </source>
</evidence>
<dbReference type="PANTHER" id="PTHR14145">
    <property type="entry name" value="26S PROTESOME SUBUNIT 6"/>
    <property type="match status" value="1"/>
</dbReference>
<dbReference type="InterPro" id="IPR045135">
    <property type="entry name" value="Rpn7_N"/>
</dbReference>
<protein>
    <submittedName>
        <fullName evidence="2">26S proteasome non-ATPase regulatory subunit</fullName>
    </submittedName>
</protein>
<feature type="domain" description="26S proteasome regulatory subunit Rpn7 N-terminal" evidence="1">
    <location>
        <begin position="46"/>
        <end position="144"/>
    </location>
</feature>
<dbReference type="AlphaFoldDB" id="A0AAW2RJB2"/>
<dbReference type="PANTHER" id="PTHR14145:SF1">
    <property type="entry name" value="26S PROTEASOME NON-ATPASE REGULATORY SUBUNIT 6"/>
    <property type="match status" value="1"/>
</dbReference>
<organism evidence="2">
    <name type="scientific">Sesamum angustifolium</name>
    <dbReference type="NCBI Taxonomy" id="2727405"/>
    <lineage>
        <taxon>Eukaryota</taxon>
        <taxon>Viridiplantae</taxon>
        <taxon>Streptophyta</taxon>
        <taxon>Embryophyta</taxon>
        <taxon>Tracheophyta</taxon>
        <taxon>Spermatophyta</taxon>
        <taxon>Magnoliopsida</taxon>
        <taxon>eudicotyledons</taxon>
        <taxon>Gunneridae</taxon>
        <taxon>Pentapetalae</taxon>
        <taxon>asterids</taxon>
        <taxon>lamiids</taxon>
        <taxon>Lamiales</taxon>
        <taxon>Pedaliaceae</taxon>
        <taxon>Sesamum</taxon>
    </lineage>
</organism>
<evidence type="ECO:0000313" key="2">
    <source>
        <dbReference type="EMBL" id="KAL0380182.1"/>
    </source>
</evidence>
<dbReference type="GO" id="GO:0000502">
    <property type="term" value="C:proteasome complex"/>
    <property type="evidence" value="ECO:0007669"/>
    <property type="project" value="UniProtKB-KW"/>
</dbReference>
<comment type="caution">
    <text evidence="2">The sequence shown here is derived from an EMBL/GenBank/DDBJ whole genome shotgun (WGS) entry which is preliminary data.</text>
</comment>